<proteinExistence type="predicted"/>
<evidence type="ECO:0000259" key="1">
    <source>
        <dbReference type="Pfam" id="PF00144"/>
    </source>
</evidence>
<dbReference type="SUPFAM" id="SSF56601">
    <property type="entry name" value="beta-lactamase/transpeptidase-like"/>
    <property type="match status" value="1"/>
</dbReference>
<protein>
    <submittedName>
        <fullName evidence="3">Beta-lactamase family protein</fullName>
    </submittedName>
</protein>
<dbReference type="EMBL" id="JABYQV010000014">
    <property type="protein sequence ID" value="NVP32401.1"/>
    <property type="molecule type" value="Genomic_DNA"/>
</dbReference>
<dbReference type="PANTHER" id="PTHR43283:SF3">
    <property type="entry name" value="BETA-LACTAMASE FAMILY PROTEIN (AFU_ORTHOLOGUE AFUA_5G07500)"/>
    <property type="match status" value="1"/>
</dbReference>
<evidence type="ECO:0000313" key="3">
    <source>
        <dbReference type="EMBL" id="NVP32401.1"/>
    </source>
</evidence>
<comment type="caution">
    <text evidence="3">The sequence shown here is derived from an EMBL/GenBank/DDBJ whole genome shotgun (WGS) entry which is preliminary data.</text>
</comment>
<reference evidence="4 5" key="1">
    <citation type="submission" date="2020-05" db="EMBL/GenBank/DDBJ databases">
        <title>Draft Genome Sequences of Sphingomonas sp. Isolated from the International Space Station.</title>
        <authorList>
            <person name="Bijlani S."/>
            <person name="Singh N.K."/>
            <person name="Mason C.E."/>
            <person name="Wang C.C."/>
            <person name="Venkateswaran K."/>
        </authorList>
    </citation>
    <scope>NUCLEOTIDE SEQUENCE [LARGE SCALE GENOMIC DNA]</scope>
    <source>
        <strain evidence="2 5">IIF7SW-B5</strain>
        <strain evidence="3">ISS-IIF7SWP</strain>
    </source>
</reference>
<dbReference type="Proteomes" id="UP000531581">
    <property type="component" value="Unassembled WGS sequence"/>
</dbReference>
<name>A0A7Y7UT35_9SPHN</name>
<dbReference type="AlphaFoldDB" id="A0A7Y7UT35"/>
<dbReference type="InterPro" id="IPR050789">
    <property type="entry name" value="Diverse_Enzym_Activities"/>
</dbReference>
<keyword evidence="5" id="KW-1185">Reference proteome</keyword>
<evidence type="ECO:0000313" key="4">
    <source>
        <dbReference type="Proteomes" id="UP000531581"/>
    </source>
</evidence>
<dbReference type="InterPro" id="IPR001466">
    <property type="entry name" value="Beta-lactam-related"/>
</dbReference>
<accession>A0A7Y7UT35</accession>
<evidence type="ECO:0000313" key="2">
    <source>
        <dbReference type="EMBL" id="NNG54914.1"/>
    </source>
</evidence>
<organism evidence="3 4">
    <name type="scientific">Sphingomonas sanguinis</name>
    <dbReference type="NCBI Taxonomy" id="33051"/>
    <lineage>
        <taxon>Bacteria</taxon>
        <taxon>Pseudomonadati</taxon>
        <taxon>Pseudomonadota</taxon>
        <taxon>Alphaproteobacteria</taxon>
        <taxon>Sphingomonadales</taxon>
        <taxon>Sphingomonadaceae</taxon>
        <taxon>Sphingomonas</taxon>
    </lineage>
</organism>
<sequence length="449" mass="46493">MAMTTVADRHLAAGLTARVAALLDEHRDPVALPELIVAFLKADMGDGRAAAPRAATARPGRIGCVAKLLTSMTMLSLVDDGLLGLDTQAADVVTCPVLARHLRVGRISIRHLLSQSTALDDEAALNGQSRAGSGTLLERLALAPYLYTPGRLFSNERAGSIIAGHLIAEIAGKPILQSLTERVLDPLGAVLHVEERNGIVPAAYAEQSDGFDACGSDRLLMSADDLLRVIASLLKGLPGDRAILSDGLREEVLRCQAPAIPDTFITGFGLGLYLYQNGLAGISGAVGAENCHIGLNASRGAALAFQSRGASPTAFSWGGIYSDLLLLVAGDLPYRDMETEPVSGAAAAGVVGTYRRSRSALSIHATGRADAPLRLEAQFGEGSYLHGGGGGTQLIEADLVPVGPSRYIIDSAKSSAPAGTTKFAELSFHSGEGSAELVAAGGVVFSRIA</sequence>
<evidence type="ECO:0000313" key="5">
    <source>
        <dbReference type="Proteomes" id="UP000557656"/>
    </source>
</evidence>
<dbReference type="InterPro" id="IPR012338">
    <property type="entry name" value="Beta-lactam/transpept-like"/>
</dbReference>
<dbReference type="Pfam" id="PF00144">
    <property type="entry name" value="Beta-lactamase"/>
    <property type="match status" value="1"/>
</dbReference>
<dbReference type="Gene3D" id="3.40.710.10">
    <property type="entry name" value="DD-peptidase/beta-lactamase superfamily"/>
    <property type="match status" value="1"/>
</dbReference>
<dbReference type="Proteomes" id="UP000557656">
    <property type="component" value="Unassembled WGS sequence"/>
</dbReference>
<dbReference type="EMBL" id="JABEOV010000024">
    <property type="protein sequence ID" value="NNG54914.1"/>
    <property type="molecule type" value="Genomic_DNA"/>
</dbReference>
<feature type="domain" description="Beta-lactamase-related" evidence="1">
    <location>
        <begin position="61"/>
        <end position="311"/>
    </location>
</feature>
<gene>
    <name evidence="2" type="ORF">HKX05_16310</name>
    <name evidence="3" type="ORF">HLV41_15270</name>
</gene>
<dbReference type="PANTHER" id="PTHR43283">
    <property type="entry name" value="BETA-LACTAMASE-RELATED"/>
    <property type="match status" value="1"/>
</dbReference>